<feature type="non-terminal residue" evidence="10">
    <location>
        <position position="294"/>
    </location>
</feature>
<dbReference type="Proteomes" id="UP001445076">
    <property type="component" value="Unassembled WGS sequence"/>
</dbReference>
<keyword evidence="7" id="KW-0943">RNA-mediated gene silencing</keyword>
<evidence type="ECO:0000259" key="9">
    <source>
        <dbReference type="Pfam" id="PF13017"/>
    </source>
</evidence>
<dbReference type="GO" id="GO:0045892">
    <property type="term" value="P:negative regulation of DNA-templated transcription"/>
    <property type="evidence" value="ECO:0007669"/>
    <property type="project" value="TreeGrafter"/>
</dbReference>
<evidence type="ECO:0000256" key="3">
    <source>
        <dbReference type="ARBA" id="ARBA00007057"/>
    </source>
</evidence>
<comment type="subcellular location">
    <subcellularLocation>
        <location evidence="2">Cytoplasm</location>
    </subcellularLocation>
    <subcellularLocation>
        <location evidence="1">Nucleus</location>
    </subcellularLocation>
</comment>
<comment type="similarity">
    <text evidence="3">Belongs to the maelstrom family.</text>
</comment>
<evidence type="ECO:0000313" key="11">
    <source>
        <dbReference type="Proteomes" id="UP001445076"/>
    </source>
</evidence>
<keyword evidence="11" id="KW-1185">Reference proteome</keyword>
<dbReference type="InterPro" id="IPR024970">
    <property type="entry name" value="Maelstrom"/>
</dbReference>
<evidence type="ECO:0000256" key="1">
    <source>
        <dbReference type="ARBA" id="ARBA00004123"/>
    </source>
</evidence>
<keyword evidence="6" id="KW-0238">DNA-binding</keyword>
<evidence type="ECO:0000256" key="5">
    <source>
        <dbReference type="ARBA" id="ARBA00022782"/>
    </source>
</evidence>
<accession>A0AAW0WNA6</accession>
<keyword evidence="4" id="KW-0963">Cytoplasm</keyword>
<proteinExistence type="inferred from homology"/>
<keyword evidence="5" id="KW-0221">Differentiation</keyword>
<evidence type="ECO:0000256" key="8">
    <source>
        <dbReference type="ARBA" id="ARBA00023242"/>
    </source>
</evidence>
<dbReference type="GO" id="GO:0043186">
    <property type="term" value="C:P granule"/>
    <property type="evidence" value="ECO:0007669"/>
    <property type="project" value="TreeGrafter"/>
</dbReference>
<protein>
    <recommendedName>
        <fullName evidence="9">Maelstrom domain-containing protein</fullName>
    </recommendedName>
</protein>
<evidence type="ECO:0000256" key="6">
    <source>
        <dbReference type="ARBA" id="ARBA00023125"/>
    </source>
</evidence>
<reference evidence="10 11" key="1">
    <citation type="journal article" date="2024" name="BMC Genomics">
        <title>Genome assembly of redclaw crayfish (Cherax quadricarinatus) provides insights into its immune adaptation and hypoxia tolerance.</title>
        <authorList>
            <person name="Liu Z."/>
            <person name="Zheng J."/>
            <person name="Li H."/>
            <person name="Fang K."/>
            <person name="Wang S."/>
            <person name="He J."/>
            <person name="Zhou D."/>
            <person name="Weng S."/>
            <person name="Chi M."/>
            <person name="Gu Z."/>
            <person name="He J."/>
            <person name="Li F."/>
            <person name="Wang M."/>
        </authorList>
    </citation>
    <scope>NUCLEOTIDE SEQUENCE [LARGE SCALE GENOMIC DNA]</scope>
    <source>
        <strain evidence="10">ZL_2023a</strain>
    </source>
</reference>
<evidence type="ECO:0000256" key="2">
    <source>
        <dbReference type="ARBA" id="ARBA00004496"/>
    </source>
</evidence>
<dbReference type="GO" id="GO:0060964">
    <property type="term" value="P:regulation of miRNA-mediated gene silencing"/>
    <property type="evidence" value="ECO:0007669"/>
    <property type="project" value="InterPro"/>
</dbReference>
<name>A0AAW0WNA6_CHEQU</name>
<dbReference type="PANTHER" id="PTHR21358:SF4">
    <property type="entry name" value="PROTEIN MAELSTROM HOMOLOG"/>
    <property type="match status" value="1"/>
</dbReference>
<dbReference type="GO" id="GO:0043565">
    <property type="term" value="F:sequence-specific DNA binding"/>
    <property type="evidence" value="ECO:0007669"/>
    <property type="project" value="TreeGrafter"/>
</dbReference>
<dbReference type="EMBL" id="JARKIK010000057">
    <property type="protein sequence ID" value="KAK8732365.1"/>
    <property type="molecule type" value="Genomic_DNA"/>
</dbReference>
<keyword evidence="8" id="KW-0539">Nucleus</keyword>
<dbReference type="GO" id="GO:0007283">
    <property type="term" value="P:spermatogenesis"/>
    <property type="evidence" value="ECO:0007669"/>
    <property type="project" value="TreeGrafter"/>
</dbReference>
<comment type="caution">
    <text evidence="10">The sequence shown here is derived from an EMBL/GenBank/DDBJ whole genome shotgun (WGS) entry which is preliminary data.</text>
</comment>
<gene>
    <name evidence="10" type="ORF">OTU49_007054</name>
</gene>
<organism evidence="10 11">
    <name type="scientific">Cherax quadricarinatus</name>
    <name type="common">Australian red claw crayfish</name>
    <dbReference type="NCBI Taxonomy" id="27406"/>
    <lineage>
        <taxon>Eukaryota</taxon>
        <taxon>Metazoa</taxon>
        <taxon>Ecdysozoa</taxon>
        <taxon>Arthropoda</taxon>
        <taxon>Crustacea</taxon>
        <taxon>Multicrustacea</taxon>
        <taxon>Malacostraca</taxon>
        <taxon>Eumalacostraca</taxon>
        <taxon>Eucarida</taxon>
        <taxon>Decapoda</taxon>
        <taxon>Pleocyemata</taxon>
        <taxon>Astacidea</taxon>
        <taxon>Parastacoidea</taxon>
        <taxon>Parastacidae</taxon>
        <taxon>Cherax</taxon>
    </lineage>
</organism>
<dbReference type="Pfam" id="PF13017">
    <property type="entry name" value="Maelstrom"/>
    <property type="match status" value="1"/>
</dbReference>
<dbReference type="GO" id="GO:0005634">
    <property type="term" value="C:nucleus"/>
    <property type="evidence" value="ECO:0007669"/>
    <property type="project" value="UniProtKB-SubCell"/>
</dbReference>
<dbReference type="GO" id="GO:0034587">
    <property type="term" value="P:piRNA processing"/>
    <property type="evidence" value="ECO:0007669"/>
    <property type="project" value="TreeGrafter"/>
</dbReference>
<sequence>LPVSKKEKYKVMKQCSQESAEKLDCRGLSMSELKRQEERRKKKIEDMRREILNTVDFYASGFILHEATFYIVSTSYYVRTEEDFYSPAELGLIQFSFRRGIIKEYTVILGPAIPLSYGYTAKVHSETTHNLLEENCGVEDKEEVFQGLKEFIVKENNKLPPLYTLEEEMEQTEAILDDISEKGYYRIYSLDQLFMHLYSRTFPEHPIPQSIAKDMLTHCGLDYHPSIACEWHITYQKDAGKYCSLSCARRWVFMMCDNMNLHDTFGVLPQEGKHLPCAASVCGVLVDVPRTNIM</sequence>
<dbReference type="PANTHER" id="PTHR21358">
    <property type="entry name" value="PROTEIN MAELSTROM HOMOLOG"/>
    <property type="match status" value="1"/>
</dbReference>
<dbReference type="GO" id="GO:0030154">
    <property type="term" value="P:cell differentiation"/>
    <property type="evidence" value="ECO:0007669"/>
    <property type="project" value="UniProtKB-KW"/>
</dbReference>
<dbReference type="AlphaFoldDB" id="A0AAW0WNA6"/>
<feature type="domain" description="Maelstrom" evidence="9">
    <location>
        <begin position="82"/>
        <end position="279"/>
    </location>
</feature>
<evidence type="ECO:0000313" key="10">
    <source>
        <dbReference type="EMBL" id="KAK8732365.1"/>
    </source>
</evidence>
<dbReference type="InterPro" id="IPR039259">
    <property type="entry name" value="Protein_maelstrom"/>
</dbReference>
<evidence type="ECO:0000256" key="4">
    <source>
        <dbReference type="ARBA" id="ARBA00022490"/>
    </source>
</evidence>
<feature type="non-terminal residue" evidence="10">
    <location>
        <position position="1"/>
    </location>
</feature>
<dbReference type="GO" id="GO:0007140">
    <property type="term" value="P:male meiotic nuclear division"/>
    <property type="evidence" value="ECO:0007669"/>
    <property type="project" value="TreeGrafter"/>
</dbReference>
<evidence type="ECO:0000256" key="7">
    <source>
        <dbReference type="ARBA" id="ARBA00023158"/>
    </source>
</evidence>